<evidence type="ECO:0000313" key="9">
    <source>
        <dbReference type="Proteomes" id="UP000825729"/>
    </source>
</evidence>
<dbReference type="GO" id="GO:0003964">
    <property type="term" value="F:RNA-directed DNA polymerase activity"/>
    <property type="evidence" value="ECO:0007669"/>
    <property type="project" value="UniProtKB-KW"/>
</dbReference>
<dbReference type="Pfam" id="PF17917">
    <property type="entry name" value="RT_RNaseH"/>
    <property type="match status" value="1"/>
</dbReference>
<sequence length="199" mass="22715">MKPLVLTALVPGKPLLLYIVTQEKSLGALLAQTEGKERALYYLSRMMVGAELNYSLIKETCLALIFTVQKLKHYLLAHSTNMISRADPLKYIMSRQLTGDFEVRKEELAPYHEELQRLLDKILNVTLGHVPRAYNSQANTLVGIAASLAHFDARPERIPVCKRWVVPILEKVSGEEEIDLVLVYAIEEEDWCQQFLDYL</sequence>
<dbReference type="GO" id="GO:0003676">
    <property type="term" value="F:nucleic acid binding"/>
    <property type="evidence" value="ECO:0007669"/>
    <property type="project" value="InterPro"/>
</dbReference>
<keyword evidence="1" id="KW-0808">Transferase</keyword>
<dbReference type="GO" id="GO:0004519">
    <property type="term" value="F:endonuclease activity"/>
    <property type="evidence" value="ECO:0007669"/>
    <property type="project" value="UniProtKB-KW"/>
</dbReference>
<evidence type="ECO:0000256" key="5">
    <source>
        <dbReference type="ARBA" id="ARBA00022801"/>
    </source>
</evidence>
<dbReference type="Proteomes" id="UP000825729">
    <property type="component" value="Unassembled WGS sequence"/>
</dbReference>
<dbReference type="Gene3D" id="3.30.420.10">
    <property type="entry name" value="Ribonuclease H-like superfamily/Ribonuclease H"/>
    <property type="match status" value="1"/>
</dbReference>
<keyword evidence="3" id="KW-0540">Nuclease</keyword>
<reference evidence="8 9" key="1">
    <citation type="submission" date="2021-07" db="EMBL/GenBank/DDBJ databases">
        <title>The Aristolochia fimbriata genome: insights into angiosperm evolution, floral development and chemical biosynthesis.</title>
        <authorList>
            <person name="Jiao Y."/>
        </authorList>
    </citation>
    <scope>NUCLEOTIDE SEQUENCE [LARGE SCALE GENOMIC DNA]</scope>
    <source>
        <strain evidence="8">IBCAS-2021</strain>
        <tissue evidence="8">Leaf</tissue>
    </source>
</reference>
<comment type="caution">
    <text evidence="8">The sequence shown here is derived from an EMBL/GenBank/DDBJ whole genome shotgun (WGS) entry which is preliminary data.</text>
</comment>
<evidence type="ECO:0000256" key="6">
    <source>
        <dbReference type="ARBA" id="ARBA00022918"/>
    </source>
</evidence>
<feature type="domain" description="Reverse transcriptase RNase H-like" evidence="7">
    <location>
        <begin position="11"/>
        <end position="102"/>
    </location>
</feature>
<name>A0AAV7FBI0_ARIFI</name>
<organism evidence="8 9">
    <name type="scientific">Aristolochia fimbriata</name>
    <name type="common">White veined hardy Dutchman's pipe vine</name>
    <dbReference type="NCBI Taxonomy" id="158543"/>
    <lineage>
        <taxon>Eukaryota</taxon>
        <taxon>Viridiplantae</taxon>
        <taxon>Streptophyta</taxon>
        <taxon>Embryophyta</taxon>
        <taxon>Tracheophyta</taxon>
        <taxon>Spermatophyta</taxon>
        <taxon>Magnoliopsida</taxon>
        <taxon>Magnoliidae</taxon>
        <taxon>Piperales</taxon>
        <taxon>Aristolochiaceae</taxon>
        <taxon>Aristolochia</taxon>
    </lineage>
</organism>
<keyword evidence="9" id="KW-1185">Reference proteome</keyword>
<dbReference type="AlphaFoldDB" id="A0AAV7FBI0"/>
<dbReference type="InterPro" id="IPR043502">
    <property type="entry name" value="DNA/RNA_pol_sf"/>
</dbReference>
<dbReference type="GO" id="GO:0016787">
    <property type="term" value="F:hydrolase activity"/>
    <property type="evidence" value="ECO:0007669"/>
    <property type="project" value="UniProtKB-KW"/>
</dbReference>
<dbReference type="SUPFAM" id="SSF56672">
    <property type="entry name" value="DNA/RNA polymerases"/>
    <property type="match status" value="1"/>
</dbReference>
<keyword evidence="6" id="KW-0695">RNA-directed DNA polymerase</keyword>
<evidence type="ECO:0000313" key="8">
    <source>
        <dbReference type="EMBL" id="KAG9458136.1"/>
    </source>
</evidence>
<evidence type="ECO:0000259" key="7">
    <source>
        <dbReference type="Pfam" id="PF17917"/>
    </source>
</evidence>
<keyword evidence="5" id="KW-0378">Hydrolase</keyword>
<gene>
    <name evidence="8" type="ORF">H6P81_002644</name>
</gene>
<evidence type="ECO:0000256" key="2">
    <source>
        <dbReference type="ARBA" id="ARBA00022695"/>
    </source>
</evidence>
<keyword evidence="4" id="KW-0255">Endonuclease</keyword>
<dbReference type="EMBL" id="JAINDJ010000002">
    <property type="protein sequence ID" value="KAG9458136.1"/>
    <property type="molecule type" value="Genomic_DNA"/>
</dbReference>
<dbReference type="PANTHER" id="PTHR48475:SF1">
    <property type="entry name" value="RNASE H TYPE-1 DOMAIN-CONTAINING PROTEIN"/>
    <property type="match status" value="1"/>
</dbReference>
<evidence type="ECO:0000256" key="1">
    <source>
        <dbReference type="ARBA" id="ARBA00022679"/>
    </source>
</evidence>
<dbReference type="InterPro" id="IPR041373">
    <property type="entry name" value="RT_RNaseH"/>
</dbReference>
<dbReference type="PANTHER" id="PTHR48475">
    <property type="entry name" value="RIBONUCLEASE H"/>
    <property type="match status" value="1"/>
</dbReference>
<proteinExistence type="predicted"/>
<evidence type="ECO:0000256" key="4">
    <source>
        <dbReference type="ARBA" id="ARBA00022759"/>
    </source>
</evidence>
<evidence type="ECO:0000256" key="3">
    <source>
        <dbReference type="ARBA" id="ARBA00022722"/>
    </source>
</evidence>
<dbReference type="InterPro" id="IPR036397">
    <property type="entry name" value="RNaseH_sf"/>
</dbReference>
<keyword evidence="2" id="KW-0548">Nucleotidyltransferase</keyword>
<protein>
    <recommendedName>
        <fullName evidence="7">Reverse transcriptase RNase H-like domain-containing protein</fullName>
    </recommendedName>
</protein>
<accession>A0AAV7FBI0</accession>